<dbReference type="OrthoDB" id="4333478at2"/>
<dbReference type="EMBL" id="FWXV01000001">
    <property type="protein sequence ID" value="SMC74913.1"/>
    <property type="molecule type" value="Genomic_DNA"/>
</dbReference>
<keyword evidence="2" id="KW-1185">Reference proteome</keyword>
<reference evidence="1 2" key="1">
    <citation type="submission" date="2017-04" db="EMBL/GenBank/DDBJ databases">
        <authorList>
            <person name="Afonso C.L."/>
            <person name="Miller P.J."/>
            <person name="Scott M.A."/>
            <person name="Spackman E."/>
            <person name="Goraichik I."/>
            <person name="Dimitrov K.M."/>
            <person name="Suarez D.L."/>
            <person name="Swayne D.E."/>
        </authorList>
    </citation>
    <scope>NUCLEOTIDE SEQUENCE [LARGE SCALE GENOMIC DNA]</scope>
    <source>
        <strain evidence="1 2">DSM 43828</strain>
    </source>
</reference>
<organism evidence="1 2">
    <name type="scientific">Kibdelosporangium aridum</name>
    <dbReference type="NCBI Taxonomy" id="2030"/>
    <lineage>
        <taxon>Bacteria</taxon>
        <taxon>Bacillati</taxon>
        <taxon>Actinomycetota</taxon>
        <taxon>Actinomycetes</taxon>
        <taxon>Pseudonocardiales</taxon>
        <taxon>Pseudonocardiaceae</taxon>
        <taxon>Kibdelosporangium</taxon>
    </lineage>
</organism>
<proteinExistence type="predicted"/>
<dbReference type="Proteomes" id="UP000192674">
    <property type="component" value="Unassembled WGS sequence"/>
</dbReference>
<name>A0A1W2BPV3_KIBAR</name>
<dbReference type="AlphaFoldDB" id="A0A1W2BPV3"/>
<protein>
    <submittedName>
        <fullName evidence="1">Uncharacterized protein</fullName>
    </submittedName>
</protein>
<evidence type="ECO:0000313" key="1">
    <source>
        <dbReference type="EMBL" id="SMC74913.1"/>
    </source>
</evidence>
<dbReference type="RefSeq" id="WP_033387314.1">
    <property type="nucleotide sequence ID" value="NZ_FWXV01000001.1"/>
</dbReference>
<evidence type="ECO:0000313" key="2">
    <source>
        <dbReference type="Proteomes" id="UP000192674"/>
    </source>
</evidence>
<sequence length="68" mass="7672">MRTTIGAFSDKLLSMFIPKADVGAACPPDPHYRHCYCRERSDFRRHCSYNGACKLYCGPCYAFRVCGG</sequence>
<accession>A0A1W2BPV3</accession>
<gene>
    <name evidence="1" type="ORF">SAMN05661093_01890</name>
</gene>